<dbReference type="Gene3D" id="2.40.380.10">
    <property type="entry name" value="FomD-like"/>
    <property type="match status" value="1"/>
</dbReference>
<reference evidence="3" key="1">
    <citation type="submission" date="2018-06" db="EMBL/GenBank/DDBJ databases">
        <authorList>
            <person name="Martinez Ocampo F."/>
            <person name="Quiroz Castaneda R.E."/>
            <person name="Rojas Lopez X."/>
        </authorList>
    </citation>
    <scope>NUCLEOTIDE SEQUENCE [LARGE SCALE GENOMIC DNA]</scope>
    <source>
        <strain evidence="3">INIFAP02</strain>
    </source>
</reference>
<accession>A0A328PJV1</accession>
<name>A0A328PJV1_9MOLU</name>
<keyword evidence="3" id="KW-1185">Reference proteome</keyword>
<gene>
    <name evidence="2" type="ORF">DNK47_01575</name>
</gene>
<dbReference type="InterPro" id="IPR007295">
    <property type="entry name" value="DUF402"/>
</dbReference>
<evidence type="ECO:0000313" key="2">
    <source>
        <dbReference type="EMBL" id="RAO95102.1"/>
    </source>
</evidence>
<protein>
    <submittedName>
        <fullName evidence="2">DUF402 domain-containing protein</fullName>
    </submittedName>
</protein>
<dbReference type="Pfam" id="PF04167">
    <property type="entry name" value="DUF402"/>
    <property type="match status" value="1"/>
</dbReference>
<evidence type="ECO:0000259" key="1">
    <source>
        <dbReference type="Pfam" id="PF04167"/>
    </source>
</evidence>
<dbReference type="EMBL" id="QKVO01000004">
    <property type="protein sequence ID" value="RAO95102.1"/>
    <property type="molecule type" value="Genomic_DNA"/>
</dbReference>
<proteinExistence type="predicted"/>
<evidence type="ECO:0000313" key="3">
    <source>
        <dbReference type="Proteomes" id="UP000249762"/>
    </source>
</evidence>
<dbReference type="Proteomes" id="UP000249762">
    <property type="component" value="Unassembled WGS sequence"/>
</dbReference>
<dbReference type="AlphaFoldDB" id="A0A328PJV1"/>
<dbReference type="InterPro" id="IPR035930">
    <property type="entry name" value="FomD-like_sf"/>
</dbReference>
<dbReference type="OrthoDB" id="1645325at2"/>
<comment type="caution">
    <text evidence="2">The sequence shown here is derived from an EMBL/GenBank/DDBJ whole genome shotgun (WGS) entry which is preliminary data.</text>
</comment>
<feature type="domain" description="DUF402" evidence="1">
    <location>
        <begin position="59"/>
        <end position="163"/>
    </location>
</feature>
<sequence>MIHTYRCDGSLYKSIEGHHCIFESTNSWVFFLPPLKAQQIKELEQSQYDTSRFPKRKRCSTLTNKYPTFWFFWKEHWFNVLLTLLPDNNYNLLLKIATPPLIEEKALKYIELDLALTLNNEKEINLLYNDNYQFNSQKMRYTPNLKKEVSKIIRQVFQLLKKNWFDKLVEEKQINSLWEKVLVSTGKEKSEFYSNTERDENSNLGIEVGEIL</sequence>
<organism evidence="2 3">
    <name type="scientific">Mycoplasma wenyonii</name>
    <dbReference type="NCBI Taxonomy" id="65123"/>
    <lineage>
        <taxon>Bacteria</taxon>
        <taxon>Bacillati</taxon>
        <taxon>Mycoplasmatota</taxon>
        <taxon>Mollicutes</taxon>
        <taxon>Mycoplasmataceae</taxon>
        <taxon>Mycoplasma</taxon>
    </lineage>
</organism>